<accession>A0ABN2XSY5</accession>
<reference evidence="2 3" key="1">
    <citation type="journal article" date="2019" name="Int. J. Syst. Evol. Microbiol.">
        <title>The Global Catalogue of Microorganisms (GCM) 10K type strain sequencing project: providing services to taxonomists for standard genome sequencing and annotation.</title>
        <authorList>
            <consortium name="The Broad Institute Genomics Platform"/>
            <consortium name="The Broad Institute Genome Sequencing Center for Infectious Disease"/>
            <person name="Wu L."/>
            <person name="Ma J."/>
        </authorList>
    </citation>
    <scope>NUCLEOTIDE SEQUENCE [LARGE SCALE GENOMIC DNA]</scope>
    <source>
        <strain evidence="2 3">JCM 16021</strain>
    </source>
</reference>
<dbReference type="Proteomes" id="UP001500575">
    <property type="component" value="Unassembled WGS sequence"/>
</dbReference>
<sequence length="326" mass="35815">MRSQTPRSLVAAIAGLVLLAVPVALPGVLAEGQLATATDQAPRVRPSADSTPSAVPQERERAAQRVELPGGGTKVFGHRRFLTAYYGTAGTGVLGVLGETDIDAAHERVVKAGQPFLRNGELLLPVYELIVTVADAGPGDDGDFSHDISHRLVEPYVRAARRNGALLVLDLQPGRSDFLTVAKRWRWALEKPYVGLALDPEWRMGPREVPGRTIGQVSAKEVNRVSAWLAGIVEERNLPEKVFMLHQFRSDMIPDIHRVKAREGLALVQHVDGFGNPGQKLATYHAVARPKLFTMGFKLFYDEDRPRMTAQAVRRVTPPVRFVSFQ</sequence>
<gene>
    <name evidence="2" type="ORF">GCM10009843_04850</name>
</gene>
<organism evidence="2 3">
    <name type="scientific">Nocardioides bigeumensis</name>
    <dbReference type="NCBI Taxonomy" id="433657"/>
    <lineage>
        <taxon>Bacteria</taxon>
        <taxon>Bacillati</taxon>
        <taxon>Actinomycetota</taxon>
        <taxon>Actinomycetes</taxon>
        <taxon>Propionibacteriales</taxon>
        <taxon>Nocardioidaceae</taxon>
        <taxon>Nocardioides</taxon>
    </lineage>
</organism>
<dbReference type="RefSeq" id="WP_344302016.1">
    <property type="nucleotide sequence ID" value="NZ_BAAAQQ010000002.1"/>
</dbReference>
<evidence type="ECO:0000313" key="3">
    <source>
        <dbReference type="Proteomes" id="UP001500575"/>
    </source>
</evidence>
<feature type="region of interest" description="Disordered" evidence="1">
    <location>
        <begin position="37"/>
        <end position="59"/>
    </location>
</feature>
<name>A0ABN2XSY5_9ACTN</name>
<comment type="caution">
    <text evidence="2">The sequence shown here is derived from an EMBL/GenBank/DDBJ whole genome shotgun (WGS) entry which is preliminary data.</text>
</comment>
<proteinExistence type="predicted"/>
<protein>
    <recommendedName>
        <fullName evidence="4">Lipoprotein</fullName>
    </recommendedName>
</protein>
<evidence type="ECO:0000256" key="1">
    <source>
        <dbReference type="SAM" id="MobiDB-lite"/>
    </source>
</evidence>
<evidence type="ECO:0000313" key="2">
    <source>
        <dbReference type="EMBL" id="GAA2115452.1"/>
    </source>
</evidence>
<dbReference type="EMBL" id="BAAAQQ010000002">
    <property type="protein sequence ID" value="GAA2115452.1"/>
    <property type="molecule type" value="Genomic_DNA"/>
</dbReference>
<evidence type="ECO:0008006" key="4">
    <source>
        <dbReference type="Google" id="ProtNLM"/>
    </source>
</evidence>
<keyword evidence="3" id="KW-1185">Reference proteome</keyword>